<name>A0A4S2MT62_9PEZI</name>
<dbReference type="Proteomes" id="UP000298138">
    <property type="component" value="Unassembled WGS sequence"/>
</dbReference>
<dbReference type="GO" id="GO:0007005">
    <property type="term" value="P:mitochondrion organization"/>
    <property type="evidence" value="ECO:0007669"/>
    <property type="project" value="InterPro"/>
</dbReference>
<evidence type="ECO:0000256" key="8">
    <source>
        <dbReference type="ARBA" id="ARBA00023128"/>
    </source>
</evidence>
<dbReference type="STRING" id="341454.A0A4S2MT62"/>
<gene>
    <name evidence="10" type="primary">MDM34</name>
    <name evidence="13" type="ORF">EX30DRAFT_372956</name>
</gene>
<dbReference type="PROSITE" id="PS51847">
    <property type="entry name" value="SMP"/>
    <property type="match status" value="1"/>
</dbReference>
<dbReference type="InterPro" id="IPR031468">
    <property type="entry name" value="SMP_LBD"/>
</dbReference>
<evidence type="ECO:0000259" key="12">
    <source>
        <dbReference type="PROSITE" id="PS51847"/>
    </source>
</evidence>
<keyword evidence="7" id="KW-0446">Lipid-binding</keyword>
<keyword evidence="2" id="KW-0813">Transport</keyword>
<evidence type="ECO:0000256" key="7">
    <source>
        <dbReference type="ARBA" id="ARBA00023121"/>
    </source>
</evidence>
<proteinExistence type="inferred from homology"/>
<keyword evidence="3 10" id="KW-1134">Transmembrane beta strand</keyword>
<evidence type="ECO:0000256" key="3">
    <source>
        <dbReference type="ARBA" id="ARBA00022452"/>
    </source>
</evidence>
<dbReference type="PANTHER" id="PTHR28185">
    <property type="entry name" value="MITOCHONDRIAL DISTRIBUTION AND MORPHOLOGY PROTEIN 34"/>
    <property type="match status" value="1"/>
</dbReference>
<dbReference type="GO" id="GO:1990456">
    <property type="term" value="P:mitochondrion-endoplasmic reticulum membrane tethering"/>
    <property type="evidence" value="ECO:0007669"/>
    <property type="project" value="TreeGrafter"/>
</dbReference>
<dbReference type="GO" id="GO:0008289">
    <property type="term" value="F:lipid binding"/>
    <property type="evidence" value="ECO:0007669"/>
    <property type="project" value="UniProtKB-KW"/>
</dbReference>
<dbReference type="GO" id="GO:0015914">
    <property type="term" value="P:phospholipid transport"/>
    <property type="evidence" value="ECO:0007669"/>
    <property type="project" value="TreeGrafter"/>
</dbReference>
<organism evidence="13 14">
    <name type="scientific">Ascodesmis nigricans</name>
    <dbReference type="NCBI Taxonomy" id="341454"/>
    <lineage>
        <taxon>Eukaryota</taxon>
        <taxon>Fungi</taxon>
        <taxon>Dikarya</taxon>
        <taxon>Ascomycota</taxon>
        <taxon>Pezizomycotina</taxon>
        <taxon>Pezizomycetes</taxon>
        <taxon>Pezizales</taxon>
        <taxon>Ascodesmidaceae</taxon>
        <taxon>Ascodesmis</taxon>
    </lineage>
</organism>
<evidence type="ECO:0000256" key="1">
    <source>
        <dbReference type="ARBA" id="ARBA00004370"/>
    </source>
</evidence>
<dbReference type="InterPro" id="IPR027536">
    <property type="entry name" value="MDM34"/>
</dbReference>
<dbReference type="CDD" id="cd21673">
    <property type="entry name" value="SMP_Mdm34"/>
    <property type="match status" value="1"/>
</dbReference>
<accession>A0A4S2MT62</accession>
<reference evidence="13 14" key="1">
    <citation type="submission" date="2019-04" db="EMBL/GenBank/DDBJ databases">
        <title>Comparative genomics and transcriptomics to analyze fruiting body development in filamentous ascomycetes.</title>
        <authorList>
            <consortium name="DOE Joint Genome Institute"/>
            <person name="Lutkenhaus R."/>
            <person name="Traeger S."/>
            <person name="Breuer J."/>
            <person name="Kuo A."/>
            <person name="Lipzen A."/>
            <person name="Pangilinan J."/>
            <person name="Dilworth D."/>
            <person name="Sandor L."/>
            <person name="Poggeler S."/>
            <person name="Barry K."/>
            <person name="Grigoriev I.V."/>
            <person name="Nowrousian M."/>
        </authorList>
    </citation>
    <scope>NUCLEOTIDE SEQUENCE [LARGE SCALE GENOMIC DNA]</scope>
    <source>
        <strain evidence="13 14">CBS 389.68</strain>
    </source>
</reference>
<dbReference type="HAMAP" id="MF_03105">
    <property type="entry name" value="Mdm34"/>
    <property type="match status" value="1"/>
</dbReference>
<dbReference type="OrthoDB" id="17927at2759"/>
<feature type="compositionally biased region" description="Basic and acidic residues" evidence="11">
    <location>
        <begin position="224"/>
        <end position="240"/>
    </location>
</feature>
<comment type="subunit">
    <text evidence="10">Component of the ER-mitochondria encounter structure (ERMES) or MDM complex, composed of MMM1, MDM10, MDM12 and MDM34.</text>
</comment>
<dbReference type="Pfam" id="PF26545">
    <property type="entry name" value="Mdm34_N"/>
    <property type="match status" value="1"/>
</dbReference>
<protein>
    <recommendedName>
        <fullName evidence="10">Mitochondrial distribution and morphology protein 34</fullName>
    </recommendedName>
</protein>
<feature type="compositionally biased region" description="Low complexity" evidence="11">
    <location>
        <begin position="344"/>
        <end position="361"/>
    </location>
</feature>
<feature type="region of interest" description="Disordered" evidence="11">
    <location>
        <begin position="212"/>
        <end position="253"/>
    </location>
</feature>
<feature type="region of interest" description="Disordered" evidence="11">
    <location>
        <begin position="332"/>
        <end position="415"/>
    </location>
</feature>
<evidence type="ECO:0000256" key="9">
    <source>
        <dbReference type="ARBA" id="ARBA00023136"/>
    </source>
</evidence>
<evidence type="ECO:0000256" key="2">
    <source>
        <dbReference type="ARBA" id="ARBA00022448"/>
    </source>
</evidence>
<comment type="similarity">
    <text evidence="10">Belongs to the MDM34 family.</text>
</comment>
<keyword evidence="5 10" id="KW-1000">Mitochondrion outer membrane</keyword>
<dbReference type="AlphaFoldDB" id="A0A4S2MT62"/>
<evidence type="ECO:0000256" key="6">
    <source>
        <dbReference type="ARBA" id="ARBA00023055"/>
    </source>
</evidence>
<dbReference type="GO" id="GO:0032865">
    <property type="term" value="C:ERMES complex"/>
    <property type="evidence" value="ECO:0007669"/>
    <property type="project" value="UniProtKB-UniRule"/>
</dbReference>
<comment type="subcellular location">
    <subcellularLocation>
        <location evidence="1">Membrane</location>
    </subcellularLocation>
    <subcellularLocation>
        <location evidence="10">Mitochondrion outer membrane</location>
        <topology evidence="10">Multi-pass membrane protein</topology>
    </subcellularLocation>
    <text evidence="10">The ERMES/MDM complex localizes to a few discrete foci (around 10 per single cell), that represent mitochondria-endoplasmic reticulum junctions. These foci are often found next to mtDNA nucleoids.</text>
</comment>
<evidence type="ECO:0000313" key="14">
    <source>
        <dbReference type="Proteomes" id="UP000298138"/>
    </source>
</evidence>
<feature type="compositionally biased region" description="Basic residues" evidence="11">
    <location>
        <begin position="366"/>
        <end position="377"/>
    </location>
</feature>
<comment type="function">
    <text evidence="10">Component of the ERMES/MDM complex, which serves as a molecular tether to connect the endoplasmic reticulum (ER) and mitochondria. Components of this complex are involved in the control of mitochondrial shape and protein biogenesis, and function in nonvesicular lipid trafficking between the ER and mitochondria. MDM34 is required for the interaction of the ER-resident membrane protein MMM1 and the outer mitochondrial membrane-resident beta-barrel protein MDM10.</text>
</comment>
<keyword evidence="9 10" id="KW-0472">Membrane</keyword>
<keyword evidence="6" id="KW-0445">Lipid transport</keyword>
<comment type="domain">
    <text evidence="10">Lacks alpha-helical transmembrane segments, suggesting that it resides in the membrane via beta-sheet conformations similar to those predicted for other outer membrane proteins and porin.</text>
</comment>
<dbReference type="InterPro" id="IPR058825">
    <property type="entry name" value="MDM34_N"/>
</dbReference>
<evidence type="ECO:0000256" key="10">
    <source>
        <dbReference type="HAMAP-Rule" id="MF_03105"/>
    </source>
</evidence>
<feature type="compositionally biased region" description="Low complexity" evidence="11">
    <location>
        <begin position="396"/>
        <end position="410"/>
    </location>
</feature>
<feature type="compositionally biased region" description="Polar residues" evidence="11">
    <location>
        <begin position="379"/>
        <end position="392"/>
    </location>
</feature>
<evidence type="ECO:0000256" key="4">
    <source>
        <dbReference type="ARBA" id="ARBA00022692"/>
    </source>
</evidence>
<dbReference type="InParanoid" id="A0A4S2MT62"/>
<keyword evidence="4 10" id="KW-0812">Transmembrane</keyword>
<keyword evidence="8 10" id="KW-0496">Mitochondrion</keyword>
<dbReference type="PANTHER" id="PTHR28185:SF1">
    <property type="entry name" value="MITOCHONDRIAL DISTRIBUTION AND MORPHOLOGY PROTEIN 34"/>
    <property type="match status" value="1"/>
</dbReference>
<dbReference type="EMBL" id="ML220130">
    <property type="protein sequence ID" value="TGZ79657.1"/>
    <property type="molecule type" value="Genomic_DNA"/>
</dbReference>
<sequence length="529" mass="58110">MAFNFNWLPLDTSSTTSSAFYEQAKSLLTAALNKSAKPPIIVDDILVDDLNLGVSAPDLEILEIGDIAEDRFRGIFRMNYAGDAFLTLRTKVQANPLNTYLSTTPAFTSPGPLVANSPLTIPVQITLSHFKLSGFVILVFSKAKGITLVFRNDPLESLKVSSTFDSIPFIANYLQKEIERQVRRIFQEDLPVAVHRLSLRLWNPEYAASLGNETTLPSRPASPSDKDTSEAPDPDTDHDPFASPSLHDGGEDVFTSNNVAHVAALHEAQKTLSLVTPKLRDVVFRAWACGSVSSTQTMWDKPALDFLLPNSGLDANGELPPDLAETRSISTAGTMTPSHGRRPSLSTSISSMSVGTTGSTTPARTPLRRKKKHRVVNLRKTQSTTDVPTTKMSDIPSTGTSTPLSETSESLPPPPPPAFSTVVNSPIQEEEAPVWGPDVKKPQPQRHFRHDSIDYESRPRIDMTAAERQRMLSELGPQVLQQAFIAKLVHEMRMRLKEEHESRAPGEKMWGVERELEQIEGDGLPAYGA</sequence>
<evidence type="ECO:0000256" key="5">
    <source>
        <dbReference type="ARBA" id="ARBA00022787"/>
    </source>
</evidence>
<evidence type="ECO:0000256" key="11">
    <source>
        <dbReference type="SAM" id="MobiDB-lite"/>
    </source>
</evidence>
<feature type="domain" description="SMP-LTD" evidence="12">
    <location>
        <begin position="1"/>
        <end position="199"/>
    </location>
</feature>
<evidence type="ECO:0000313" key="13">
    <source>
        <dbReference type="EMBL" id="TGZ79657.1"/>
    </source>
</evidence>
<keyword evidence="14" id="KW-1185">Reference proteome</keyword>